<reference evidence="3" key="1">
    <citation type="journal article" date="2019" name="Environ. Microbiol.">
        <title>Fungal ecological strategies reflected in gene transcription - a case study of two litter decomposers.</title>
        <authorList>
            <person name="Barbi F."/>
            <person name="Kohler A."/>
            <person name="Barry K."/>
            <person name="Baskaran P."/>
            <person name="Daum C."/>
            <person name="Fauchery L."/>
            <person name="Ihrmark K."/>
            <person name="Kuo A."/>
            <person name="LaButti K."/>
            <person name="Lipzen A."/>
            <person name="Morin E."/>
            <person name="Grigoriev I.V."/>
            <person name="Henrissat B."/>
            <person name="Lindahl B."/>
            <person name="Martin F."/>
        </authorList>
    </citation>
    <scope>NUCLEOTIDE SEQUENCE</scope>
    <source>
        <strain evidence="3">JB14</strain>
    </source>
</reference>
<dbReference type="EMBL" id="ML769942">
    <property type="protein sequence ID" value="KAE9385827.1"/>
    <property type="molecule type" value="Genomic_DNA"/>
</dbReference>
<evidence type="ECO:0000313" key="3">
    <source>
        <dbReference type="EMBL" id="KAE9385827.1"/>
    </source>
</evidence>
<sequence>MHGYAHEHLFQLLFLMLYIVGCGLEDGEGDERFFNVSNALASITRHQSTFHRQQATAEFLYYKDIETYTNISCFLYGNYKQKLGITSTCDALSTSMKNAGITSPQVFYDWLVEEGKYLRNLCRTPPQETVEMEYYLRLVALEACQSRLSKLRQTFIAYVSGKRGSGNVYERKHRNEEENERKLISDIQALEACLNIEVTWVEGCDKWVEAKKMVKQASYQKALDRLECLLVARMFEMARLNVSGTGYKMRKHIAQSLKNCSKSIQNAIIAYNEAAAALSPPCRKITWDEIIDFSYLSETDILHDTHEDVCEKKWATPQNCLLMSRFFKYIRAEEEIVRVHVEVKRLLTHMVDEEQEVCGKAKEVEVEDPALALQLRLYWTERSRYNQLHRSHLFAITKLRGFDLANRHYWTVGTHVTHQLKGSRASEDAAECPEDWEEEEEAEDDVHEFESRVAAVLDITFDDN</sequence>
<evidence type="ECO:0000313" key="4">
    <source>
        <dbReference type="Proteomes" id="UP000799118"/>
    </source>
</evidence>
<organism evidence="3 4">
    <name type="scientific">Gymnopus androsaceus JB14</name>
    <dbReference type="NCBI Taxonomy" id="1447944"/>
    <lineage>
        <taxon>Eukaryota</taxon>
        <taxon>Fungi</taxon>
        <taxon>Dikarya</taxon>
        <taxon>Basidiomycota</taxon>
        <taxon>Agaricomycotina</taxon>
        <taxon>Agaricomycetes</taxon>
        <taxon>Agaricomycetidae</taxon>
        <taxon>Agaricales</taxon>
        <taxon>Marasmiineae</taxon>
        <taxon>Omphalotaceae</taxon>
        <taxon>Gymnopus</taxon>
    </lineage>
</organism>
<proteinExistence type="predicted"/>
<feature type="signal peptide" evidence="2">
    <location>
        <begin position="1"/>
        <end position="23"/>
    </location>
</feature>
<protein>
    <submittedName>
        <fullName evidence="3">Uncharacterized protein</fullName>
    </submittedName>
</protein>
<feature type="chain" id="PRO_5025362446" evidence="2">
    <location>
        <begin position="24"/>
        <end position="464"/>
    </location>
</feature>
<evidence type="ECO:0000256" key="1">
    <source>
        <dbReference type="SAM" id="MobiDB-lite"/>
    </source>
</evidence>
<name>A0A6A4GKI5_9AGAR</name>
<accession>A0A6A4GKI5</accession>
<dbReference type="AlphaFoldDB" id="A0A6A4GKI5"/>
<keyword evidence="4" id="KW-1185">Reference proteome</keyword>
<gene>
    <name evidence="3" type="ORF">BT96DRAFT_1006693</name>
</gene>
<evidence type="ECO:0000256" key="2">
    <source>
        <dbReference type="SAM" id="SignalP"/>
    </source>
</evidence>
<dbReference type="Pfam" id="PF18758">
    <property type="entry name" value="KDZ"/>
    <property type="match status" value="1"/>
</dbReference>
<keyword evidence="2" id="KW-0732">Signal</keyword>
<dbReference type="Proteomes" id="UP000799118">
    <property type="component" value="Unassembled WGS sequence"/>
</dbReference>
<feature type="region of interest" description="Disordered" evidence="1">
    <location>
        <begin position="422"/>
        <end position="447"/>
    </location>
</feature>
<dbReference type="InterPro" id="IPR040521">
    <property type="entry name" value="KDZ"/>
</dbReference>
<dbReference type="OrthoDB" id="3246730at2759"/>
<feature type="compositionally biased region" description="Acidic residues" evidence="1">
    <location>
        <begin position="428"/>
        <end position="447"/>
    </location>
</feature>